<feature type="region of interest" description="Disordered" evidence="1">
    <location>
        <begin position="1"/>
        <end position="32"/>
    </location>
</feature>
<dbReference type="Proteomes" id="UP001160148">
    <property type="component" value="Unassembled WGS sequence"/>
</dbReference>
<proteinExistence type="predicted"/>
<accession>A0AAV0Y7M7</accession>
<evidence type="ECO:0000313" key="2">
    <source>
        <dbReference type="EMBL" id="CAI6376905.1"/>
    </source>
</evidence>
<evidence type="ECO:0000256" key="1">
    <source>
        <dbReference type="SAM" id="MobiDB-lite"/>
    </source>
</evidence>
<reference evidence="2 3" key="1">
    <citation type="submission" date="2023-01" db="EMBL/GenBank/DDBJ databases">
        <authorList>
            <person name="Whitehead M."/>
        </authorList>
    </citation>
    <scope>NUCLEOTIDE SEQUENCE [LARGE SCALE GENOMIC DNA]</scope>
</reference>
<name>A0AAV0Y7M7_9HEMI</name>
<gene>
    <name evidence="2" type="ORF">MEUPH1_LOCUS30231</name>
</gene>
<protein>
    <submittedName>
        <fullName evidence="2">Uncharacterized protein</fullName>
    </submittedName>
</protein>
<dbReference type="AlphaFoldDB" id="A0AAV0Y7M7"/>
<sequence length="163" mass="17264">MNANKTEHTPSDNPAMPANSPPEGALAHGFSGGQFAIHQRSVLSGPADEPTGDNIDYTILDSTSDFRSMTLNSDTPMGVILDAGGYVLRLRGGANSDTDTPAKDSLANDDGGTFETPYAYPRTKRKRVTDADSSLTSDGSRGARSESIERHCDEVESNIAGTR</sequence>
<dbReference type="EMBL" id="CARXXK010001584">
    <property type="protein sequence ID" value="CAI6376905.1"/>
    <property type="molecule type" value="Genomic_DNA"/>
</dbReference>
<feature type="region of interest" description="Disordered" evidence="1">
    <location>
        <begin position="92"/>
        <end position="163"/>
    </location>
</feature>
<feature type="compositionally biased region" description="Basic and acidic residues" evidence="1">
    <location>
        <begin position="141"/>
        <end position="154"/>
    </location>
</feature>
<keyword evidence="3" id="KW-1185">Reference proteome</keyword>
<organism evidence="2 3">
    <name type="scientific">Macrosiphum euphorbiae</name>
    <name type="common">potato aphid</name>
    <dbReference type="NCBI Taxonomy" id="13131"/>
    <lineage>
        <taxon>Eukaryota</taxon>
        <taxon>Metazoa</taxon>
        <taxon>Ecdysozoa</taxon>
        <taxon>Arthropoda</taxon>
        <taxon>Hexapoda</taxon>
        <taxon>Insecta</taxon>
        <taxon>Pterygota</taxon>
        <taxon>Neoptera</taxon>
        <taxon>Paraneoptera</taxon>
        <taxon>Hemiptera</taxon>
        <taxon>Sternorrhyncha</taxon>
        <taxon>Aphidomorpha</taxon>
        <taxon>Aphidoidea</taxon>
        <taxon>Aphididae</taxon>
        <taxon>Macrosiphini</taxon>
        <taxon>Macrosiphum</taxon>
    </lineage>
</organism>
<feature type="compositionally biased region" description="Basic and acidic residues" evidence="1">
    <location>
        <begin position="1"/>
        <end position="10"/>
    </location>
</feature>
<comment type="caution">
    <text evidence="2">The sequence shown here is derived from an EMBL/GenBank/DDBJ whole genome shotgun (WGS) entry which is preliminary data.</text>
</comment>
<evidence type="ECO:0000313" key="3">
    <source>
        <dbReference type="Proteomes" id="UP001160148"/>
    </source>
</evidence>